<dbReference type="Pfam" id="PF07719">
    <property type="entry name" value="TPR_2"/>
    <property type="match status" value="1"/>
</dbReference>
<dbReference type="Pfam" id="PF13174">
    <property type="entry name" value="TPR_6"/>
    <property type="match status" value="1"/>
</dbReference>
<dbReference type="InterPro" id="IPR011990">
    <property type="entry name" value="TPR-like_helical_dom_sf"/>
</dbReference>
<dbReference type="PANTHER" id="PTHR44523:SF1">
    <property type="entry name" value="TETRATRICOPEPTIDE REPEAT PROTEIN 13"/>
    <property type="match status" value="1"/>
</dbReference>
<protein>
    <submittedName>
        <fullName evidence="3">Uncharacterized protein</fullName>
    </submittedName>
</protein>
<dbReference type="PANTHER" id="PTHR44523">
    <property type="entry name" value="TETRATRICOPEPTIDE REPEAT PROTEIN 13"/>
    <property type="match status" value="1"/>
</dbReference>
<evidence type="ECO:0000256" key="2">
    <source>
        <dbReference type="ARBA" id="ARBA00022803"/>
    </source>
</evidence>
<keyword evidence="1" id="KW-0677">Repeat</keyword>
<dbReference type="SMART" id="SM00028">
    <property type="entry name" value="TPR"/>
    <property type="match status" value="3"/>
</dbReference>
<dbReference type="PROSITE" id="PS50293">
    <property type="entry name" value="TPR_REGION"/>
    <property type="match status" value="1"/>
</dbReference>
<dbReference type="InterPro" id="IPR013105">
    <property type="entry name" value="TPR_2"/>
</dbReference>
<dbReference type="SUPFAM" id="SSF48452">
    <property type="entry name" value="TPR-like"/>
    <property type="match status" value="1"/>
</dbReference>
<dbReference type="AlphaFoldDB" id="A0A382PIA9"/>
<dbReference type="EMBL" id="UINC01107619">
    <property type="protein sequence ID" value="SVC73134.1"/>
    <property type="molecule type" value="Genomic_DNA"/>
</dbReference>
<evidence type="ECO:0000256" key="1">
    <source>
        <dbReference type="ARBA" id="ARBA00022737"/>
    </source>
</evidence>
<dbReference type="InterPro" id="IPR019734">
    <property type="entry name" value="TPR_rpt"/>
</dbReference>
<sequence length="149" mass="17313">MVDLEKIKKIIIKGDFEESIDKLNIILSLDNKNIDAMYLLAVSQEKLGDNKKAIKTYKKLIAKEKNYNFYDNLGKIYLKLNEFKTARKYFSDSLRINPDNANTQNTLGITLAMENMESLAVKHFLNASEINQHFLDPIYNLLEIYEKTN</sequence>
<name>A0A382PIA9_9ZZZZ</name>
<dbReference type="Gene3D" id="1.25.40.10">
    <property type="entry name" value="Tetratricopeptide repeat domain"/>
    <property type="match status" value="1"/>
</dbReference>
<feature type="non-terminal residue" evidence="3">
    <location>
        <position position="149"/>
    </location>
</feature>
<dbReference type="PROSITE" id="PS50005">
    <property type="entry name" value="TPR"/>
    <property type="match status" value="1"/>
</dbReference>
<accession>A0A382PIA9</accession>
<organism evidence="3">
    <name type="scientific">marine metagenome</name>
    <dbReference type="NCBI Taxonomy" id="408172"/>
    <lineage>
        <taxon>unclassified sequences</taxon>
        <taxon>metagenomes</taxon>
        <taxon>ecological metagenomes</taxon>
    </lineage>
</organism>
<reference evidence="3" key="1">
    <citation type="submission" date="2018-05" db="EMBL/GenBank/DDBJ databases">
        <authorList>
            <person name="Lanie J.A."/>
            <person name="Ng W.-L."/>
            <person name="Kazmierczak K.M."/>
            <person name="Andrzejewski T.M."/>
            <person name="Davidsen T.M."/>
            <person name="Wayne K.J."/>
            <person name="Tettelin H."/>
            <person name="Glass J.I."/>
            <person name="Rusch D."/>
            <person name="Podicherti R."/>
            <person name="Tsui H.-C.T."/>
            <person name="Winkler M.E."/>
        </authorList>
    </citation>
    <scope>NUCLEOTIDE SEQUENCE</scope>
</reference>
<evidence type="ECO:0000313" key="3">
    <source>
        <dbReference type="EMBL" id="SVC73134.1"/>
    </source>
</evidence>
<feature type="non-terminal residue" evidence="3">
    <location>
        <position position="1"/>
    </location>
</feature>
<proteinExistence type="predicted"/>
<keyword evidence="2" id="KW-0802">TPR repeat</keyword>
<gene>
    <name evidence="3" type="ORF">METZ01_LOCUS325988</name>
</gene>